<feature type="compositionally biased region" description="Low complexity" evidence="7">
    <location>
        <begin position="1342"/>
        <end position="1352"/>
    </location>
</feature>
<organism evidence="9 10">
    <name type="scientific">Chlamydomonas schloesseri</name>
    <dbReference type="NCBI Taxonomy" id="2026947"/>
    <lineage>
        <taxon>Eukaryota</taxon>
        <taxon>Viridiplantae</taxon>
        <taxon>Chlorophyta</taxon>
        <taxon>core chlorophytes</taxon>
        <taxon>Chlorophyceae</taxon>
        <taxon>CS clade</taxon>
        <taxon>Chlamydomonadales</taxon>
        <taxon>Chlamydomonadaceae</taxon>
        <taxon>Chlamydomonas</taxon>
    </lineage>
</organism>
<feature type="compositionally biased region" description="Polar residues" evidence="7">
    <location>
        <begin position="1353"/>
        <end position="1363"/>
    </location>
</feature>
<evidence type="ECO:0000256" key="3">
    <source>
        <dbReference type="ARBA" id="ARBA00022741"/>
    </source>
</evidence>
<feature type="region of interest" description="Disordered" evidence="7">
    <location>
        <begin position="966"/>
        <end position="1038"/>
    </location>
</feature>
<comment type="caution">
    <text evidence="9">The sequence shown here is derived from an EMBL/GenBank/DDBJ whole genome shotgun (WGS) entry which is preliminary data.</text>
</comment>
<reference evidence="9" key="1">
    <citation type="journal article" date="2020" name="bioRxiv">
        <title>Comparative genomics of Chlamydomonas.</title>
        <authorList>
            <person name="Craig R.J."/>
            <person name="Hasan A.R."/>
            <person name="Ness R.W."/>
            <person name="Keightley P.D."/>
        </authorList>
    </citation>
    <scope>NUCLEOTIDE SEQUENCE</scope>
    <source>
        <strain evidence="9">CCAP 11/173</strain>
    </source>
</reference>
<dbReference type="InterPro" id="IPR008271">
    <property type="entry name" value="Ser/Thr_kinase_AS"/>
</dbReference>
<dbReference type="PANTHER" id="PTHR44329">
    <property type="entry name" value="SERINE/THREONINE-PROTEIN KINASE TNNI3K-RELATED"/>
    <property type="match status" value="1"/>
</dbReference>
<feature type="region of interest" description="Disordered" evidence="7">
    <location>
        <begin position="333"/>
        <end position="357"/>
    </location>
</feature>
<dbReference type="PROSITE" id="PS50011">
    <property type="entry name" value="PROTEIN_KINASE_DOM"/>
    <property type="match status" value="1"/>
</dbReference>
<feature type="compositionally biased region" description="Low complexity" evidence="7">
    <location>
        <begin position="647"/>
        <end position="656"/>
    </location>
</feature>
<feature type="compositionally biased region" description="Gly residues" evidence="7">
    <location>
        <begin position="335"/>
        <end position="347"/>
    </location>
</feature>
<feature type="compositionally biased region" description="Gly residues" evidence="7">
    <location>
        <begin position="636"/>
        <end position="646"/>
    </location>
</feature>
<dbReference type="SUPFAM" id="SSF56112">
    <property type="entry name" value="Protein kinase-like (PK-like)"/>
    <property type="match status" value="1"/>
</dbReference>
<keyword evidence="4" id="KW-0418">Kinase</keyword>
<dbReference type="InterPro" id="IPR051681">
    <property type="entry name" value="Ser/Thr_Kinases-Pseudokinases"/>
</dbReference>
<protein>
    <recommendedName>
        <fullName evidence="8">Protein kinase domain-containing protein</fullName>
    </recommendedName>
</protein>
<dbReference type="GO" id="GO:0004674">
    <property type="term" value="F:protein serine/threonine kinase activity"/>
    <property type="evidence" value="ECO:0007669"/>
    <property type="project" value="UniProtKB-KW"/>
</dbReference>
<accession>A0A835WVL6</accession>
<feature type="region of interest" description="Disordered" evidence="7">
    <location>
        <begin position="1334"/>
        <end position="1363"/>
    </location>
</feature>
<evidence type="ECO:0000256" key="7">
    <source>
        <dbReference type="SAM" id="MobiDB-lite"/>
    </source>
</evidence>
<dbReference type="InterPro" id="IPR001245">
    <property type="entry name" value="Ser-Thr/Tyr_kinase_cat_dom"/>
</dbReference>
<evidence type="ECO:0000256" key="5">
    <source>
        <dbReference type="ARBA" id="ARBA00022840"/>
    </source>
</evidence>
<dbReference type="PROSITE" id="PS00107">
    <property type="entry name" value="PROTEIN_KINASE_ATP"/>
    <property type="match status" value="1"/>
</dbReference>
<evidence type="ECO:0000313" key="10">
    <source>
        <dbReference type="Proteomes" id="UP000613740"/>
    </source>
</evidence>
<dbReference type="InterPro" id="IPR017441">
    <property type="entry name" value="Protein_kinase_ATP_BS"/>
</dbReference>
<keyword evidence="1" id="KW-0723">Serine/threonine-protein kinase</keyword>
<keyword evidence="2" id="KW-0808">Transferase</keyword>
<dbReference type="GO" id="GO:0005524">
    <property type="term" value="F:ATP binding"/>
    <property type="evidence" value="ECO:0007669"/>
    <property type="project" value="UniProtKB-UniRule"/>
</dbReference>
<dbReference type="SMART" id="SM00220">
    <property type="entry name" value="S_TKc"/>
    <property type="match status" value="1"/>
</dbReference>
<feature type="domain" description="Protein kinase" evidence="8">
    <location>
        <begin position="1290"/>
        <end position="1765"/>
    </location>
</feature>
<name>A0A835WVL6_9CHLO</name>
<keyword evidence="10" id="KW-1185">Reference proteome</keyword>
<dbReference type="Pfam" id="PF07714">
    <property type="entry name" value="PK_Tyr_Ser-Thr"/>
    <property type="match status" value="2"/>
</dbReference>
<gene>
    <name evidence="9" type="ORF">HYH02_000400</name>
</gene>
<keyword evidence="3 6" id="KW-0547">Nucleotide-binding</keyword>
<evidence type="ECO:0000256" key="4">
    <source>
        <dbReference type="ARBA" id="ARBA00022777"/>
    </source>
</evidence>
<evidence type="ECO:0000256" key="2">
    <source>
        <dbReference type="ARBA" id="ARBA00022679"/>
    </source>
</evidence>
<evidence type="ECO:0000259" key="8">
    <source>
        <dbReference type="PROSITE" id="PS50011"/>
    </source>
</evidence>
<dbReference type="PROSITE" id="PS00108">
    <property type="entry name" value="PROTEIN_KINASE_ST"/>
    <property type="match status" value="1"/>
</dbReference>
<feature type="compositionally biased region" description="Low complexity" evidence="7">
    <location>
        <begin position="978"/>
        <end position="1003"/>
    </location>
</feature>
<feature type="binding site" evidence="6">
    <location>
        <position position="1317"/>
    </location>
    <ligand>
        <name>ATP</name>
        <dbReference type="ChEBI" id="CHEBI:30616"/>
    </ligand>
</feature>
<evidence type="ECO:0000256" key="6">
    <source>
        <dbReference type="PROSITE-ProRule" id="PRU10141"/>
    </source>
</evidence>
<feature type="region of interest" description="Disordered" evidence="7">
    <location>
        <begin position="1123"/>
        <end position="1152"/>
    </location>
</feature>
<dbReference type="InterPro" id="IPR011009">
    <property type="entry name" value="Kinase-like_dom_sf"/>
</dbReference>
<sequence>MNVDASEPLGAAAAVAAAAAISGAAATASLSLLPGWKPAVCALSPSSMAAGAVPPDCARELAELAALQQGGQQVVVGLAEDHDGAGELYFVALPLSQGRRLLGALWLVFDTTAITTGSYASSSPPVTGQTAAGAPADSTAATARVRPLVPLPAMPSAALPPLPKADPAALRALARAPAALQQLALAASMALAPTPQEAEYVRWLAGALRELATASSLRALVAGVCGAVRQHVRRRCLVDLAAVQSALVPSADAAVGFLLSPNARAAPLSVAAAVQQAVVVSAAATAATEAAAPPGAAVAASGFGQQGPAAPQQQAGALHALVAFHSTADNEAWGGECGGGGEGGGAPQGRRGSSYGITGGAWPAGASGVAAPRAADARFGVWSPGHAGSVPLRGSETPLRRTASLATIFRAPYGFEAAAALAASAAGGSCVSSSAAGRYVEVGSSMGPAVAVEALLQPILGGGTSGGTCGTTTTGPAVLDSDITSGIDSPSINNAAMQRALSQLDARRHLGSITGFTGSVDGAAAGAAGLPVLSAKAFPLSHTLLQLVVTGGGTKGGAQGCGGGGGDGSAHGGRAPEAVNETHAASIMADPAGVHLTGRVSGLLIHDTAQCMADVRMPNRDICMLQRVVKRSRKGTAGGAAGGAGLGPASPRAPSGQGFTSSSRPPLYMDGGGSRRRLMHLSPAGDFRRLGSGVPGSAQGAAGGGSGSLGIGGGAFSLVLFVVEVAEGGATLGLYLAFPSLMPAPLLEAAYESCGKLLNEMLAGIIRCRLQLPDLGAEFKTLLSGVPGSYVTLAPLPPAMSPQGQQALPPQAMTSLLAPKGASAGAAAMLLRAAKSERGMADATSASAAGRGRGGGAGGGGANSRGLLLGDYRSGPIASVAEASPQATAPAATAAAGPAAASLGATRLALDVTVFAAEAMPHGTAGTAAAFGSTFIPTATCGENSASAGSGTATAEVLLSQLSVPMAASPPPRTRQQAGPASDAAGSATAGAATGSPAAVSPPLVMRASKSVVTAPAGGAPSSATHRSNNESHLPPARNPSVLQLLLASQDSSVAAAAAPAFTDPGTGVNVLRGAANSQPLAAGSVALGSVNTSNAQMTTPNCSSAQQEDRHTLLTTTMTIDRTMGGNTHSTNTHRNTNTNTHTTKSSATTRSTTRMAAALGIPALGAASAVSTGQLLGTGRIWEGEEAEGHLLAVPASAAGGCLPALMTVRNLDETWSMRSLMDTLVEGIMTNIKRSVHDAAAATASSVAAAAEDAELYHTLDPLDPGLGTGVGHDDWACTAAEGLDELQLYDVLGHGGSGVVLRGLLGTVPVAVKVMEMPDESAAAMLAGREQAEPHNTQQRQQQQQQQQPGNGATSSSQQLRERLDMIRNATELAVMRTVQHIHIVQGFVLRKFDPVPNNSDGSPICFAIVQELCDCGSLADALDRRAFPYRKQQPLPQQKHRQQAFAGVSAEAAAREVEAAAAAAKASRPAALLAAEMDMKGVYLTLLEIALALRHLHSRRLVHRDLKPDNILLKSSPGDPRGWTCKLADFGFCLLLDQQDVPHTPEHVKTPPAHSREILALPSASRYDSVTGSSTARIFTTNSASRPRAGVEAFTGGGGFNSPGAAGEALYGSAGATVAASSSVGGGSNNSTGLGSGMLGLGGAMITSPSDGWFTVQNQASGTCTHQAPEAMMADSRIDASVDVFAFGVIAWELVCGRGYRPYRDVEVDDIPAAVAGGLRPAFTKDVPLPYRRMAQICMAADPRQRPRAAELVAFIKSQLAQLQ</sequence>
<proteinExistence type="predicted"/>
<dbReference type="EMBL" id="JAEHOD010000001">
    <property type="protein sequence ID" value="KAG2454555.1"/>
    <property type="molecule type" value="Genomic_DNA"/>
</dbReference>
<dbReference type="Proteomes" id="UP000613740">
    <property type="component" value="Unassembled WGS sequence"/>
</dbReference>
<feature type="region of interest" description="Disordered" evidence="7">
    <location>
        <begin position="634"/>
        <end position="675"/>
    </location>
</feature>
<dbReference type="InterPro" id="IPR000719">
    <property type="entry name" value="Prot_kinase_dom"/>
</dbReference>
<evidence type="ECO:0000256" key="1">
    <source>
        <dbReference type="ARBA" id="ARBA00022527"/>
    </source>
</evidence>
<keyword evidence="5 6" id="KW-0067">ATP-binding</keyword>
<evidence type="ECO:0000313" key="9">
    <source>
        <dbReference type="EMBL" id="KAG2454555.1"/>
    </source>
</evidence>
<dbReference type="Gene3D" id="1.10.510.10">
    <property type="entry name" value="Transferase(Phosphotransferase) domain 1"/>
    <property type="match status" value="2"/>
</dbReference>
<dbReference type="OrthoDB" id="551787at2759"/>
<dbReference type="PANTHER" id="PTHR44329:SF214">
    <property type="entry name" value="PROTEIN KINASE DOMAIN-CONTAINING PROTEIN"/>
    <property type="match status" value="1"/>
</dbReference>